<dbReference type="SUPFAM" id="SSF89392">
    <property type="entry name" value="Prokaryotic lipoproteins and lipoprotein localization factors"/>
    <property type="match status" value="1"/>
</dbReference>
<dbReference type="Proteomes" id="UP000030063">
    <property type="component" value="Unassembled WGS sequence"/>
</dbReference>
<dbReference type="EMBL" id="AWSQ01000001">
    <property type="protein sequence ID" value="KFX71384.1"/>
    <property type="molecule type" value="Genomic_DNA"/>
</dbReference>
<feature type="chain" id="PRO_5001996422" evidence="6">
    <location>
        <begin position="20"/>
        <end position="197"/>
    </location>
</feature>
<feature type="signal peptide" evidence="6">
    <location>
        <begin position="1"/>
        <end position="19"/>
    </location>
</feature>
<evidence type="ECO:0000313" key="8">
    <source>
        <dbReference type="Proteomes" id="UP000030063"/>
    </source>
</evidence>
<evidence type="ECO:0000256" key="4">
    <source>
        <dbReference type="ARBA" id="ARBA00022927"/>
    </source>
</evidence>
<dbReference type="OrthoDB" id="7025041at2"/>
<dbReference type="STRING" id="1395571.TMS3_0105515"/>
<evidence type="ECO:0000256" key="6">
    <source>
        <dbReference type="SAM" id="SignalP"/>
    </source>
</evidence>
<name>A0A0A1YR08_9PSED</name>
<evidence type="ECO:0000313" key="7">
    <source>
        <dbReference type="EMBL" id="KFX71384.1"/>
    </source>
</evidence>
<dbReference type="InterPro" id="IPR004564">
    <property type="entry name" value="OM_lipoprot_carrier_LolA-like"/>
</dbReference>
<dbReference type="eggNOG" id="COG2834">
    <property type="taxonomic scope" value="Bacteria"/>
</dbReference>
<evidence type="ECO:0000256" key="1">
    <source>
        <dbReference type="ARBA" id="ARBA00011245"/>
    </source>
</evidence>
<accession>A0A0A1YR08</accession>
<dbReference type="AlphaFoldDB" id="A0A0A1YR08"/>
<keyword evidence="8" id="KW-1185">Reference proteome</keyword>
<keyword evidence="3 6" id="KW-0732">Signal</keyword>
<keyword evidence="2" id="KW-0813">Transport</keyword>
<proteinExistence type="predicted"/>
<keyword evidence="4" id="KW-0653">Protein transport</keyword>
<gene>
    <name evidence="7" type="ORF">TMS3_0105515</name>
</gene>
<comment type="caution">
    <text evidence="7">The sequence shown here is derived from an EMBL/GenBank/DDBJ whole genome shotgun (WGS) entry which is preliminary data.</text>
</comment>
<dbReference type="CDD" id="cd16325">
    <property type="entry name" value="LolA"/>
    <property type="match status" value="1"/>
</dbReference>
<reference evidence="7 8" key="1">
    <citation type="journal article" date="2014" name="Genome Announc.">
        <title>Draft Genome Sequence of Petroleum Oil-Degrading Marine Bacterium Pseudomonas taeanensis Strain MS-3, Isolated from a Crude Oil-Contaminated Seashore.</title>
        <authorList>
            <person name="Lee S.Y."/>
            <person name="Kim S.H."/>
            <person name="Lee D.G."/>
            <person name="Shin S."/>
            <person name="Yun S.H."/>
            <person name="Choi C.W."/>
            <person name="Chung Y.H."/>
            <person name="Choi J.S."/>
            <person name="Kahng H.Y."/>
            <person name="Kim S.I."/>
        </authorList>
    </citation>
    <scope>NUCLEOTIDE SEQUENCE [LARGE SCALE GENOMIC DNA]</scope>
    <source>
        <strain evidence="7 8">MS-3</strain>
    </source>
</reference>
<feature type="region of interest" description="Disordered" evidence="5">
    <location>
        <begin position="177"/>
        <end position="197"/>
    </location>
</feature>
<dbReference type="Gene3D" id="2.50.20.10">
    <property type="entry name" value="Lipoprotein localisation LolA/LolB/LppX"/>
    <property type="match status" value="1"/>
</dbReference>
<organism evidence="7 8">
    <name type="scientific">Pseudomonas taeanensis MS-3</name>
    <dbReference type="NCBI Taxonomy" id="1395571"/>
    <lineage>
        <taxon>Bacteria</taxon>
        <taxon>Pseudomonadati</taxon>
        <taxon>Pseudomonadota</taxon>
        <taxon>Gammaproteobacteria</taxon>
        <taxon>Pseudomonadales</taxon>
        <taxon>Pseudomonadaceae</taxon>
        <taxon>Pseudomonas</taxon>
    </lineage>
</organism>
<dbReference type="GO" id="GO:0015031">
    <property type="term" value="P:protein transport"/>
    <property type="evidence" value="ECO:0007669"/>
    <property type="project" value="UniProtKB-KW"/>
</dbReference>
<dbReference type="InterPro" id="IPR029046">
    <property type="entry name" value="LolA/LolB/LppX"/>
</dbReference>
<dbReference type="RefSeq" id="WP_025164227.1">
    <property type="nucleotide sequence ID" value="NZ_AWSQ01000001.1"/>
</dbReference>
<evidence type="ECO:0000256" key="3">
    <source>
        <dbReference type="ARBA" id="ARBA00022729"/>
    </source>
</evidence>
<dbReference type="Pfam" id="PF19574">
    <property type="entry name" value="LolA_3"/>
    <property type="match status" value="1"/>
</dbReference>
<comment type="subunit">
    <text evidence="1">Monomer.</text>
</comment>
<protein>
    <submittedName>
        <fullName evidence="7">Membrane protein</fullName>
    </submittedName>
</protein>
<evidence type="ECO:0000256" key="2">
    <source>
        <dbReference type="ARBA" id="ARBA00022448"/>
    </source>
</evidence>
<evidence type="ECO:0000256" key="5">
    <source>
        <dbReference type="SAM" id="MobiDB-lite"/>
    </source>
</evidence>
<sequence>MIRALLLAGLLLCASLAQAFDLEQLSAQLAKPALLRGPFIQEKHLRALPQPLTSKGLFVLSAEHGLLWQLRSPLHLDYRIDANGIARRTKQGWQQQAGQDSAGQQSRLFLAVLKGDHAGLARDFELHLGGSADAWQLSLTPRSLLLKQIFSVIQIQGGALVERIELQEAQGDSTLLRLPDSQTGNSLSEQERNDFAD</sequence>